<dbReference type="KEGG" id="npy:NPRO_00480"/>
<accession>A0A809R4C8</accession>
<feature type="signal peptide" evidence="1">
    <location>
        <begin position="1"/>
        <end position="18"/>
    </location>
</feature>
<sequence>MRHFGAFVAVFAATVALAGQSTFKFERKYVEGEKEAFKLTLSMESNFGSIDILMNQNAVVKKVYENGDADLETIISGMKVAMNGQEMPTPAQDVTMMTKVSKSGAILSAGGMSGGSGMGMNLGFMRFATAGMDKPLTVGQTYDIDYKDPANPKQSVKGTVKLESITEGKAKLLSKLALVTTEGQPPMDVNMTTFVEVSSSKLIKLEGTASNVPGMEQLGTSTVQFAMAAAKS</sequence>
<proteinExistence type="predicted"/>
<protein>
    <recommendedName>
        <fullName evidence="4">DUF4412 domain-containing protein</fullName>
    </recommendedName>
</protein>
<evidence type="ECO:0008006" key="4">
    <source>
        <dbReference type="Google" id="ProtNLM"/>
    </source>
</evidence>
<dbReference type="Proteomes" id="UP000662873">
    <property type="component" value="Chromosome"/>
</dbReference>
<dbReference type="EMBL" id="AP021858">
    <property type="protein sequence ID" value="BBO22453.1"/>
    <property type="molecule type" value="Genomic_DNA"/>
</dbReference>
<reference evidence="2" key="1">
    <citation type="journal article" name="DNA Res.">
        <title>The physiological potential of anammox bacteria as revealed by their core genome structure.</title>
        <authorList>
            <person name="Okubo T."/>
            <person name="Toyoda A."/>
            <person name="Fukuhara K."/>
            <person name="Uchiyama I."/>
            <person name="Harigaya Y."/>
            <person name="Kuroiwa M."/>
            <person name="Suzuki T."/>
            <person name="Murakami Y."/>
            <person name="Suwa Y."/>
            <person name="Takami H."/>
        </authorList>
    </citation>
    <scope>NUCLEOTIDE SEQUENCE</scope>
    <source>
        <strain evidence="2">317325-2</strain>
    </source>
</reference>
<name>A0A809R4C8_9BACT</name>
<keyword evidence="1" id="KW-0732">Signal</keyword>
<evidence type="ECO:0000256" key="1">
    <source>
        <dbReference type="SAM" id="SignalP"/>
    </source>
</evidence>
<gene>
    <name evidence="2" type="ORF">NPRO_00480</name>
</gene>
<dbReference type="AlphaFoldDB" id="A0A809R4C8"/>
<evidence type="ECO:0000313" key="2">
    <source>
        <dbReference type="EMBL" id="BBO22453.1"/>
    </source>
</evidence>
<feature type="chain" id="PRO_5035179182" description="DUF4412 domain-containing protein" evidence="1">
    <location>
        <begin position="19"/>
        <end position="232"/>
    </location>
</feature>
<evidence type="ECO:0000313" key="3">
    <source>
        <dbReference type="Proteomes" id="UP000662873"/>
    </source>
</evidence>
<organism evidence="2 3">
    <name type="scientific">Candidatus Nitrosymbiomonas proteolyticus</name>
    <dbReference type="NCBI Taxonomy" id="2608984"/>
    <lineage>
        <taxon>Bacteria</taxon>
        <taxon>Bacillati</taxon>
        <taxon>Armatimonadota</taxon>
        <taxon>Armatimonadota incertae sedis</taxon>
        <taxon>Candidatus Nitrosymbiomonas</taxon>
    </lineage>
</organism>